<dbReference type="Pfam" id="PF10517">
    <property type="entry name" value="DM13"/>
    <property type="match status" value="1"/>
</dbReference>
<dbReference type="RefSeq" id="WP_257512398.1">
    <property type="nucleotide sequence ID" value="NZ_JANKHG010000018.1"/>
</dbReference>
<keyword evidence="3" id="KW-1185">Reference proteome</keyword>
<dbReference type="Proteomes" id="UP001165267">
    <property type="component" value="Unassembled WGS sequence"/>
</dbReference>
<reference evidence="2" key="1">
    <citation type="submission" date="2022-07" db="EMBL/GenBank/DDBJ databases">
        <authorList>
            <person name="Xamxidin M."/>
        </authorList>
    </citation>
    <scope>NUCLEOTIDE SEQUENCE</scope>
    <source>
        <strain evidence="2">YS8-69</strain>
    </source>
</reference>
<accession>A0ABT1XIR8</accession>
<sequence>MKKLLLLITHAGALVLGVALGIYLLPILVEPEGPGTEAIAASQSSALFSTEFKRDLKGSDFLHWGEGRLTLTASQAVFEGELAPGPDYYLYLTPKFIEDEAGFLEIKNQSLRVGSVKTFGGFILDLPPNTDLQNYSAAIVWCERFGEFISAGQFRN</sequence>
<evidence type="ECO:0000313" key="3">
    <source>
        <dbReference type="Proteomes" id="UP001165267"/>
    </source>
</evidence>
<protein>
    <submittedName>
        <fullName evidence="2">DM13 domain-containing protein</fullName>
    </submittedName>
</protein>
<dbReference type="InterPro" id="IPR019545">
    <property type="entry name" value="DM13_domain"/>
</dbReference>
<feature type="domain" description="DM13" evidence="1">
    <location>
        <begin position="50"/>
        <end position="155"/>
    </location>
</feature>
<dbReference type="PROSITE" id="PS51549">
    <property type="entry name" value="DM13"/>
    <property type="match status" value="1"/>
</dbReference>
<dbReference type="EMBL" id="JANKHG010000018">
    <property type="protein sequence ID" value="MCR2747170.1"/>
    <property type="molecule type" value="Genomic_DNA"/>
</dbReference>
<evidence type="ECO:0000259" key="1">
    <source>
        <dbReference type="PROSITE" id="PS51549"/>
    </source>
</evidence>
<evidence type="ECO:0000313" key="2">
    <source>
        <dbReference type="EMBL" id="MCR2747170.1"/>
    </source>
</evidence>
<proteinExistence type="predicted"/>
<comment type="caution">
    <text evidence="2">The sequence shown here is derived from an EMBL/GenBank/DDBJ whole genome shotgun (WGS) entry which is preliminary data.</text>
</comment>
<name>A0ABT1XIR8_9BURK</name>
<organism evidence="2 3">
    <name type="scientific">Limnobacter parvus</name>
    <dbReference type="NCBI Taxonomy" id="2939690"/>
    <lineage>
        <taxon>Bacteria</taxon>
        <taxon>Pseudomonadati</taxon>
        <taxon>Pseudomonadota</taxon>
        <taxon>Betaproteobacteria</taxon>
        <taxon>Burkholderiales</taxon>
        <taxon>Burkholderiaceae</taxon>
        <taxon>Limnobacter</taxon>
    </lineage>
</organism>
<gene>
    <name evidence="2" type="ORF">NSP04_10975</name>
</gene>